<gene>
    <name evidence="3" type="ORF">BLE401_16025</name>
</gene>
<keyword evidence="4" id="KW-1185">Reference proteome</keyword>
<dbReference type="InterPro" id="IPR019595">
    <property type="entry name" value="DUF2470"/>
</dbReference>
<sequence>MHAIRSCTSPVSPRTEARNVIIMSDKSIEARALLLENKHGVLSTLLADDPQYPFGSIVPYCLDRLGNPLILISRLAQHSKNILAHPKVSLTINQATTGNVLMAPRLTCLADVGSLATDDEDSKTRYYRYYPEGEAYHQQLDFHFYRLIIKKALYIGGFGRIEWLASDELVKPNPLSAEEEQQVLTHFNTEHQAALRHYYQTSQHVVIDVRQTLTMVGVDSDGFDVRAVERLHRFAFNQTIKDITEVRQALVAMAQV</sequence>
<proteinExistence type="predicted"/>
<evidence type="ECO:0000313" key="4">
    <source>
        <dbReference type="Proteomes" id="UP000234271"/>
    </source>
</evidence>
<dbReference type="Pfam" id="PF13883">
    <property type="entry name" value="CREG_beta-barrel"/>
    <property type="match status" value="1"/>
</dbReference>
<dbReference type="Gene3D" id="3.20.180.10">
    <property type="entry name" value="PNP-oxidase-like"/>
    <property type="match status" value="1"/>
</dbReference>
<dbReference type="AlphaFoldDB" id="A0A2N9YJK7"/>
<dbReference type="GO" id="GO:0005737">
    <property type="term" value="C:cytoplasm"/>
    <property type="evidence" value="ECO:0007669"/>
    <property type="project" value="UniProtKB-ARBA"/>
</dbReference>
<organism evidence="3 4">
    <name type="scientific">Beggiatoa leptomitoformis</name>
    <dbReference type="NCBI Taxonomy" id="288004"/>
    <lineage>
        <taxon>Bacteria</taxon>
        <taxon>Pseudomonadati</taxon>
        <taxon>Pseudomonadota</taxon>
        <taxon>Gammaproteobacteria</taxon>
        <taxon>Thiotrichales</taxon>
        <taxon>Thiotrichaceae</taxon>
        <taxon>Beggiatoa</taxon>
    </lineage>
</organism>
<dbReference type="Proteomes" id="UP000234271">
    <property type="component" value="Chromosome"/>
</dbReference>
<dbReference type="InterPro" id="IPR055343">
    <property type="entry name" value="CREG_beta-barrel"/>
</dbReference>
<evidence type="ECO:0000259" key="2">
    <source>
        <dbReference type="Pfam" id="PF13883"/>
    </source>
</evidence>
<dbReference type="STRING" id="288004.AL038_08280"/>
<dbReference type="EMBL" id="CP018889">
    <property type="protein sequence ID" value="AUI70670.2"/>
    <property type="molecule type" value="Genomic_DNA"/>
</dbReference>
<dbReference type="Pfam" id="PF10615">
    <property type="entry name" value="DUF2470"/>
    <property type="match status" value="1"/>
</dbReference>
<dbReference type="Gene3D" id="2.30.110.10">
    <property type="entry name" value="Electron Transport, Fmn-binding Protein, Chain A"/>
    <property type="match status" value="1"/>
</dbReference>
<feature type="domain" description="DUF2470" evidence="1">
    <location>
        <begin position="180"/>
        <end position="253"/>
    </location>
</feature>
<accession>A0A2N9YJK7</accession>
<evidence type="ECO:0000259" key="1">
    <source>
        <dbReference type="Pfam" id="PF10615"/>
    </source>
</evidence>
<name>A0A2N9YJK7_9GAMM</name>
<dbReference type="PANTHER" id="PTHR13343">
    <property type="entry name" value="CREG1 PROTEIN"/>
    <property type="match status" value="1"/>
</dbReference>
<dbReference type="InterPro" id="IPR012349">
    <property type="entry name" value="Split_barrel_FMN-bd"/>
</dbReference>
<dbReference type="InterPro" id="IPR037119">
    <property type="entry name" value="Haem_oxidase_HugZ-like_sf"/>
</dbReference>
<protein>
    <submittedName>
        <fullName evidence="3">DUF2470 domain-containing protein</fullName>
    </submittedName>
</protein>
<evidence type="ECO:0000313" key="3">
    <source>
        <dbReference type="EMBL" id="AUI70670.2"/>
    </source>
</evidence>
<feature type="domain" description="CREG-like beta-barrel" evidence="2">
    <location>
        <begin position="25"/>
        <end position="168"/>
    </location>
</feature>
<reference evidence="4" key="1">
    <citation type="submission" date="2016-12" db="EMBL/GenBank/DDBJ databases">
        <title>Complete Genome Sequence of Beggiatoa leptomitiformis D-401.</title>
        <authorList>
            <person name="Fomenkov A."/>
            <person name="Vincze T."/>
            <person name="Grabovich M."/>
            <person name="Anton B.P."/>
            <person name="Dubinina G."/>
            <person name="Orlova M."/>
            <person name="Belousova E."/>
            <person name="Roberts R.J."/>
        </authorList>
    </citation>
    <scope>NUCLEOTIDE SEQUENCE [LARGE SCALE GENOMIC DNA]</scope>
    <source>
        <strain evidence="4">D-401</strain>
    </source>
</reference>
<dbReference type="SUPFAM" id="SSF50475">
    <property type="entry name" value="FMN-binding split barrel"/>
    <property type="match status" value="1"/>
</dbReference>
<dbReference type="PANTHER" id="PTHR13343:SF17">
    <property type="entry name" value="CELLULAR REPRESSOR OF E1A-STIMULATED GENES, ISOFORM A"/>
    <property type="match status" value="1"/>
</dbReference>